<protein>
    <submittedName>
        <fullName evidence="1">Uncharacterized protein</fullName>
    </submittedName>
</protein>
<proteinExistence type="predicted"/>
<dbReference type="Proteomes" id="UP000615760">
    <property type="component" value="Unassembled WGS sequence"/>
</dbReference>
<sequence length="187" mass="21615">MEQLTTYLVEGRETGVKFLFKYDLNGFIASFQVTGTLMNEQQVNWLFKVPEDDVCPRFPAKEAEFKMRWIESKEMKKKFVITVQPPDLSFDAMWLLYDHKVSKQDALKAYKKLAKNEGDLIKCFTAIPVYNAYIATKSTAKLHLSTYINGRRYEDELPTPVPKYNKPIIGKNFNPVIGDLATKKTDK</sequence>
<dbReference type="RefSeq" id="WP_188621500.1">
    <property type="nucleotide sequence ID" value="NZ_BMJE01000006.1"/>
</dbReference>
<reference evidence="2" key="1">
    <citation type="journal article" date="2019" name="Int. J. Syst. Evol. Microbiol.">
        <title>The Global Catalogue of Microorganisms (GCM) 10K type strain sequencing project: providing services to taxonomists for standard genome sequencing and annotation.</title>
        <authorList>
            <consortium name="The Broad Institute Genomics Platform"/>
            <consortium name="The Broad Institute Genome Sequencing Center for Infectious Disease"/>
            <person name="Wu L."/>
            <person name="Ma J."/>
        </authorList>
    </citation>
    <scope>NUCLEOTIDE SEQUENCE [LARGE SCALE GENOMIC DNA]</scope>
    <source>
        <strain evidence="2">CGMCC 1.15461</strain>
    </source>
</reference>
<comment type="caution">
    <text evidence="1">The sequence shown here is derived from an EMBL/GenBank/DDBJ whole genome shotgun (WGS) entry which is preliminary data.</text>
</comment>
<name>A0ABQ1JYY2_9FLAO</name>
<gene>
    <name evidence="1" type="ORF">GCM10007424_23540</name>
</gene>
<keyword evidence="2" id="KW-1185">Reference proteome</keyword>
<organism evidence="1 2">
    <name type="scientific">Flavobacterium suaedae</name>
    <dbReference type="NCBI Taxonomy" id="1767027"/>
    <lineage>
        <taxon>Bacteria</taxon>
        <taxon>Pseudomonadati</taxon>
        <taxon>Bacteroidota</taxon>
        <taxon>Flavobacteriia</taxon>
        <taxon>Flavobacteriales</taxon>
        <taxon>Flavobacteriaceae</taxon>
        <taxon>Flavobacterium</taxon>
    </lineage>
</organism>
<accession>A0ABQ1JYY2</accession>
<dbReference type="EMBL" id="BMJE01000006">
    <property type="protein sequence ID" value="GGB82798.1"/>
    <property type="molecule type" value="Genomic_DNA"/>
</dbReference>
<evidence type="ECO:0000313" key="2">
    <source>
        <dbReference type="Proteomes" id="UP000615760"/>
    </source>
</evidence>
<evidence type="ECO:0000313" key="1">
    <source>
        <dbReference type="EMBL" id="GGB82798.1"/>
    </source>
</evidence>